<gene>
    <name evidence="1" type="ORF">SAMN05421803_12937</name>
</gene>
<keyword evidence="2" id="KW-1185">Reference proteome</keyword>
<sequence>MSGWTEEQLAGIGEAGELTITSRDGEGRLRRPRTIWVVRQGADLYVRSVNGTTSSWYRGTRDRLEGHVSAGGFDADVVFQDADHALDDAIDAAYRDKYGPGSAAVDAITAPAARTTTMRIVPA</sequence>
<dbReference type="RefSeq" id="WP_073383879.1">
    <property type="nucleotide sequence ID" value="NZ_FQZK01000029.1"/>
</dbReference>
<dbReference type="OrthoDB" id="162563at2"/>
<dbReference type="AlphaFoldDB" id="A0A1M6UR90"/>
<name>A0A1M6UR90_9ACTN</name>
<evidence type="ECO:0000313" key="1">
    <source>
        <dbReference type="EMBL" id="SHK71728.1"/>
    </source>
</evidence>
<dbReference type="EMBL" id="FQZK01000029">
    <property type="protein sequence ID" value="SHK71728.1"/>
    <property type="molecule type" value="Genomic_DNA"/>
</dbReference>
<dbReference type="STRING" id="758803.SAMN05421803_12937"/>
<dbReference type="InterPro" id="IPR016888">
    <property type="entry name" value="UCP028498"/>
</dbReference>
<dbReference type="Pfam" id="PF10012">
    <property type="entry name" value="DUF2255"/>
    <property type="match status" value="1"/>
</dbReference>
<organism evidence="1 2">
    <name type="scientific">Nocardiopsis flavescens</name>
    <dbReference type="NCBI Taxonomy" id="758803"/>
    <lineage>
        <taxon>Bacteria</taxon>
        <taxon>Bacillati</taxon>
        <taxon>Actinomycetota</taxon>
        <taxon>Actinomycetes</taxon>
        <taxon>Streptosporangiales</taxon>
        <taxon>Nocardiopsidaceae</taxon>
        <taxon>Nocardiopsis</taxon>
    </lineage>
</organism>
<evidence type="ECO:0008006" key="3">
    <source>
        <dbReference type="Google" id="ProtNLM"/>
    </source>
</evidence>
<accession>A0A1M6UR90</accession>
<reference evidence="1 2" key="1">
    <citation type="submission" date="2016-11" db="EMBL/GenBank/DDBJ databases">
        <authorList>
            <person name="Jaros S."/>
            <person name="Januszkiewicz K."/>
            <person name="Wedrychowicz H."/>
        </authorList>
    </citation>
    <scope>NUCLEOTIDE SEQUENCE [LARGE SCALE GENOMIC DNA]</scope>
    <source>
        <strain evidence="1 2">CGMCC 4.5723</strain>
    </source>
</reference>
<evidence type="ECO:0000313" key="2">
    <source>
        <dbReference type="Proteomes" id="UP000184452"/>
    </source>
</evidence>
<dbReference type="Proteomes" id="UP000184452">
    <property type="component" value="Unassembled WGS sequence"/>
</dbReference>
<proteinExistence type="predicted"/>
<protein>
    <recommendedName>
        <fullName evidence="3">DUF2255 family protein</fullName>
    </recommendedName>
</protein>